<evidence type="ECO:0000256" key="7">
    <source>
        <dbReference type="ARBA" id="ARBA00022884"/>
    </source>
</evidence>
<evidence type="ECO:0000256" key="1">
    <source>
        <dbReference type="ARBA" id="ARBA00004123"/>
    </source>
</evidence>
<keyword evidence="5" id="KW-0813">Transport</keyword>
<dbReference type="InterPro" id="IPR039047">
    <property type="entry name" value="PHAX"/>
</dbReference>
<comment type="subcellular location">
    <subcellularLocation>
        <location evidence="2">Cytoplasm</location>
    </subcellularLocation>
    <subcellularLocation>
        <location evidence="1">Nucleus</location>
    </subcellularLocation>
</comment>
<feature type="region of interest" description="Disordered" evidence="11">
    <location>
        <begin position="113"/>
        <end position="157"/>
    </location>
</feature>
<dbReference type="GO" id="GO:0015031">
    <property type="term" value="P:protein transport"/>
    <property type="evidence" value="ECO:0007669"/>
    <property type="project" value="UniProtKB-KW"/>
</dbReference>
<dbReference type="PANTHER" id="PTHR13135">
    <property type="entry name" value="CYTOSOLIC RESINIFERATOXIN BINDING PROTEIN RBP-26"/>
    <property type="match status" value="1"/>
</dbReference>
<proteinExistence type="inferred from homology"/>
<dbReference type="InterPro" id="IPR019385">
    <property type="entry name" value="PHAX_RNA-binding_domain"/>
</dbReference>
<feature type="compositionally biased region" description="Polar residues" evidence="11">
    <location>
        <begin position="113"/>
        <end position="124"/>
    </location>
</feature>
<dbReference type="EMBL" id="HBFC01032380">
    <property type="protein sequence ID" value="CAD8719971.1"/>
    <property type="molecule type" value="Transcribed_RNA"/>
</dbReference>
<dbReference type="PANTHER" id="PTHR13135:SF0">
    <property type="entry name" value="PHOSPHORYLATED ADAPTER RNA EXPORT PROTEIN"/>
    <property type="match status" value="1"/>
</dbReference>
<organism evidence="13">
    <name type="scientific">Mantoniella antarctica</name>
    <dbReference type="NCBI Taxonomy" id="81844"/>
    <lineage>
        <taxon>Eukaryota</taxon>
        <taxon>Viridiplantae</taxon>
        <taxon>Chlorophyta</taxon>
        <taxon>Mamiellophyceae</taxon>
        <taxon>Mamiellales</taxon>
        <taxon>Mamiellaceae</taxon>
        <taxon>Mantoniella</taxon>
    </lineage>
</organism>
<comment type="similarity">
    <text evidence="3">Belongs to the PHAX family.</text>
</comment>
<evidence type="ECO:0000256" key="5">
    <source>
        <dbReference type="ARBA" id="ARBA00022448"/>
    </source>
</evidence>
<evidence type="ECO:0000259" key="12">
    <source>
        <dbReference type="Pfam" id="PF10258"/>
    </source>
</evidence>
<accession>A0A7S0XG11</accession>
<evidence type="ECO:0000256" key="11">
    <source>
        <dbReference type="SAM" id="MobiDB-lite"/>
    </source>
</evidence>
<sequence>MAATAEQILLNANDFDDDFSDIDMEDFDSYLTSPLEMMGADGDGAADPARAAARARLAARAAHVDGGMAAQAAAEAAVEAVGLGPHVSENSNAGVHGGSNRRSVFARLGRGTPSQLALDDTTNAGAMKTPGAGPLSAAAKRKHVLSPPGKFVRRKGHTGASINVARAARDLCGDLGEPKESLMRRAIETVGIVVANELAIEVGRIEGQGGQMTSDGLRRRTPGGVFWALLKARASKEDWDFIFEEEKEVQRERCRRRRRAMSLAASGASSLMGSPTFRSFAGTPGASLLRTPAHGLISAAAAAINAVDSDGGGEGSSGAGSQATPAGAAGAPRRPTLAERLNGAATGRGGESGASGGAMASRLRNVQDTPIGTMASAAAAAAGTAATPEISWAARAKIASYATPAAALNIAAYSPTAAAAALTLYSPPAAQHHHRSEGRNADATISSSKAGAWNGDGTMEISEASPGLGVVTPDNDPSAAASAPGGTWAARAKAAAEAEVAASAQVRVRAQAVAAIKLAPVSEATSHAADAAAPGTATAGDAADAMEEDAAMEVGGDEPVAAAAKPASIWAGLASFASMVRAV</sequence>
<dbReference type="GO" id="GO:0005634">
    <property type="term" value="C:nucleus"/>
    <property type="evidence" value="ECO:0007669"/>
    <property type="project" value="UniProtKB-SubCell"/>
</dbReference>
<feature type="compositionally biased region" description="Low complexity" evidence="11">
    <location>
        <begin position="319"/>
        <end position="335"/>
    </location>
</feature>
<gene>
    <name evidence="13" type="ORF">MANT1106_LOCUS19183</name>
</gene>
<keyword evidence="8" id="KW-0653">Protein transport</keyword>
<feature type="region of interest" description="Disordered" evidence="11">
    <location>
        <begin position="309"/>
        <end position="335"/>
    </location>
</feature>
<keyword evidence="6" id="KW-0963">Cytoplasm</keyword>
<dbReference type="Pfam" id="PF10258">
    <property type="entry name" value="PHAX_RNA-bd"/>
    <property type="match status" value="1"/>
</dbReference>
<feature type="region of interest" description="Disordered" evidence="11">
    <location>
        <begin position="524"/>
        <end position="543"/>
    </location>
</feature>
<evidence type="ECO:0000313" key="13">
    <source>
        <dbReference type="EMBL" id="CAD8719971.1"/>
    </source>
</evidence>
<dbReference type="GO" id="GO:0005737">
    <property type="term" value="C:cytoplasm"/>
    <property type="evidence" value="ECO:0007669"/>
    <property type="project" value="UniProtKB-SubCell"/>
</dbReference>
<name>A0A7S0XG11_9CHLO</name>
<evidence type="ECO:0000256" key="6">
    <source>
        <dbReference type="ARBA" id="ARBA00022490"/>
    </source>
</evidence>
<evidence type="ECO:0000256" key="8">
    <source>
        <dbReference type="ARBA" id="ARBA00022927"/>
    </source>
</evidence>
<feature type="compositionally biased region" description="Low complexity" evidence="11">
    <location>
        <begin position="528"/>
        <end position="543"/>
    </location>
</feature>
<feature type="region of interest" description="Disordered" evidence="11">
    <location>
        <begin position="430"/>
        <end position="456"/>
    </location>
</feature>
<dbReference type="AlphaFoldDB" id="A0A7S0XG11"/>
<evidence type="ECO:0000256" key="2">
    <source>
        <dbReference type="ARBA" id="ARBA00004496"/>
    </source>
</evidence>
<dbReference type="GO" id="GO:0003723">
    <property type="term" value="F:RNA binding"/>
    <property type="evidence" value="ECO:0007669"/>
    <property type="project" value="UniProtKB-KW"/>
</dbReference>
<evidence type="ECO:0000256" key="3">
    <source>
        <dbReference type="ARBA" id="ARBA00006094"/>
    </source>
</evidence>
<protein>
    <recommendedName>
        <fullName evidence="4">Phosphorylated adapter RNA export protein</fullName>
    </recommendedName>
    <alternativeName>
        <fullName evidence="10">RNA U small nuclear RNA export adapter protein</fullName>
    </alternativeName>
</protein>
<evidence type="ECO:0000256" key="4">
    <source>
        <dbReference type="ARBA" id="ARBA00016856"/>
    </source>
</evidence>
<evidence type="ECO:0000256" key="9">
    <source>
        <dbReference type="ARBA" id="ARBA00023242"/>
    </source>
</evidence>
<dbReference type="InterPro" id="IPR038092">
    <property type="entry name" value="PHAX_RNA-binding_sf"/>
</dbReference>
<keyword evidence="7" id="KW-0694">RNA-binding</keyword>
<reference evidence="13" key="1">
    <citation type="submission" date="2021-01" db="EMBL/GenBank/DDBJ databases">
        <authorList>
            <person name="Corre E."/>
            <person name="Pelletier E."/>
            <person name="Niang G."/>
            <person name="Scheremetjew M."/>
            <person name="Finn R."/>
            <person name="Kale V."/>
            <person name="Holt S."/>
            <person name="Cochrane G."/>
            <person name="Meng A."/>
            <person name="Brown T."/>
            <person name="Cohen L."/>
        </authorList>
    </citation>
    <scope>NUCLEOTIDE SEQUENCE</scope>
    <source>
        <strain evidence="13">SL-175</strain>
    </source>
</reference>
<dbReference type="GO" id="GO:0006408">
    <property type="term" value="P:snRNA export from nucleus"/>
    <property type="evidence" value="ECO:0007669"/>
    <property type="project" value="InterPro"/>
</dbReference>
<dbReference type="Gene3D" id="1.10.10.1440">
    <property type="entry name" value="PHAX RNA-binding domain"/>
    <property type="match status" value="1"/>
</dbReference>
<keyword evidence="9" id="KW-0539">Nucleus</keyword>
<evidence type="ECO:0000256" key="10">
    <source>
        <dbReference type="ARBA" id="ARBA00030834"/>
    </source>
</evidence>
<feature type="domain" description="Phosphorylated adapter RNA export protein RNA-binding" evidence="12">
    <location>
        <begin position="168"/>
        <end position="248"/>
    </location>
</feature>